<evidence type="ECO:0000313" key="2">
    <source>
        <dbReference type="Proteomes" id="UP001286313"/>
    </source>
</evidence>
<gene>
    <name evidence="1" type="ORF">Pcinc_024520</name>
</gene>
<dbReference type="Proteomes" id="UP001286313">
    <property type="component" value="Unassembled WGS sequence"/>
</dbReference>
<sequence>MRSQHHHLECTVLEFEISFGVSAIWIKCHGSLDLKENHRIGHRHHLILRERCHFDLLALNITLSLSLSPPSPHPLRLNSSFLNMTRACAGGSRKLWGRKEVVHPTPPPPLLPHAPLTQFPTYCTESKRGAAASRTTRMHYLTPVDLP</sequence>
<protein>
    <submittedName>
        <fullName evidence="1">Uncharacterized protein</fullName>
    </submittedName>
</protein>
<keyword evidence="2" id="KW-1185">Reference proteome</keyword>
<proteinExistence type="predicted"/>
<comment type="caution">
    <text evidence="1">The sequence shown here is derived from an EMBL/GenBank/DDBJ whole genome shotgun (WGS) entry which is preliminary data.</text>
</comment>
<dbReference type="AlphaFoldDB" id="A0AAE1FAS3"/>
<accession>A0AAE1FAS3</accession>
<name>A0AAE1FAS3_PETCI</name>
<evidence type="ECO:0000313" key="1">
    <source>
        <dbReference type="EMBL" id="KAK3870226.1"/>
    </source>
</evidence>
<reference evidence="1" key="1">
    <citation type="submission" date="2023-10" db="EMBL/GenBank/DDBJ databases">
        <title>Genome assemblies of two species of porcelain crab, Petrolisthes cinctipes and Petrolisthes manimaculis (Anomura: Porcellanidae).</title>
        <authorList>
            <person name="Angst P."/>
        </authorList>
    </citation>
    <scope>NUCLEOTIDE SEQUENCE</scope>
    <source>
        <strain evidence="1">PB745_01</strain>
        <tissue evidence="1">Gill</tissue>
    </source>
</reference>
<organism evidence="1 2">
    <name type="scientific">Petrolisthes cinctipes</name>
    <name type="common">Flat porcelain crab</name>
    <dbReference type="NCBI Taxonomy" id="88211"/>
    <lineage>
        <taxon>Eukaryota</taxon>
        <taxon>Metazoa</taxon>
        <taxon>Ecdysozoa</taxon>
        <taxon>Arthropoda</taxon>
        <taxon>Crustacea</taxon>
        <taxon>Multicrustacea</taxon>
        <taxon>Malacostraca</taxon>
        <taxon>Eumalacostraca</taxon>
        <taxon>Eucarida</taxon>
        <taxon>Decapoda</taxon>
        <taxon>Pleocyemata</taxon>
        <taxon>Anomura</taxon>
        <taxon>Galatheoidea</taxon>
        <taxon>Porcellanidae</taxon>
        <taxon>Petrolisthes</taxon>
    </lineage>
</organism>
<dbReference type="EMBL" id="JAWQEG010002699">
    <property type="protein sequence ID" value="KAK3870226.1"/>
    <property type="molecule type" value="Genomic_DNA"/>
</dbReference>